<evidence type="ECO:0000313" key="2">
    <source>
        <dbReference type="Proteomes" id="UP001596091"/>
    </source>
</evidence>
<dbReference type="PANTHER" id="PTHR36448:SF2">
    <property type="entry name" value="CUPIN TYPE-1 DOMAIN-CONTAINING PROTEIN"/>
    <property type="match status" value="1"/>
</dbReference>
<dbReference type="CDD" id="cd02219">
    <property type="entry name" value="cupin_YjlB-like"/>
    <property type="match status" value="1"/>
</dbReference>
<sequence length="204" mass="22601">MSRDENGRAKLRMDRRKFGAALAVLGVGMGTEMFASTGEPEVLQLKRNGWMPNNERLPVLLYRGAFAVKGDVAAEMERVFEQNEWPPQWRNGVYPFHHYHSTAHEVLGFAAGWGRIMLGGEGGHEVRVNAGDVALLPTGTGHCRVEASEDFLVVGAYPEGEHWDICRSAPDEAAVERMRRVKFPASDPVHGANGPLVRHWMAKA</sequence>
<dbReference type="InterPro" id="IPR011051">
    <property type="entry name" value="RmlC_Cupin_sf"/>
</dbReference>
<gene>
    <name evidence="1" type="ORF">ACFPT7_14685</name>
</gene>
<comment type="caution">
    <text evidence="1">The sequence shown here is derived from an EMBL/GenBank/DDBJ whole genome shotgun (WGS) entry which is preliminary data.</text>
</comment>
<proteinExistence type="predicted"/>
<dbReference type="Gene3D" id="2.60.120.10">
    <property type="entry name" value="Jelly Rolls"/>
    <property type="match status" value="1"/>
</dbReference>
<dbReference type="Proteomes" id="UP001596091">
    <property type="component" value="Unassembled WGS sequence"/>
</dbReference>
<dbReference type="InterPro" id="IPR014500">
    <property type="entry name" value="UCP019307_cupin"/>
</dbReference>
<dbReference type="SUPFAM" id="SSF51182">
    <property type="entry name" value="RmlC-like cupins"/>
    <property type="match status" value="1"/>
</dbReference>
<dbReference type="EMBL" id="JBHSPH010000005">
    <property type="protein sequence ID" value="MFC5863550.1"/>
    <property type="molecule type" value="Genomic_DNA"/>
</dbReference>
<dbReference type="PIRSF" id="PIRSF019307">
    <property type="entry name" value="UCP019307"/>
    <property type="match status" value="1"/>
</dbReference>
<evidence type="ECO:0000313" key="1">
    <source>
        <dbReference type="EMBL" id="MFC5863550.1"/>
    </source>
</evidence>
<name>A0ABW1EHR6_9BACT</name>
<accession>A0ABW1EHR6</accession>
<dbReference type="InterPro" id="IPR014710">
    <property type="entry name" value="RmlC-like_jellyroll"/>
</dbReference>
<dbReference type="PANTHER" id="PTHR36448">
    <property type="entry name" value="BLR7373 PROTEIN"/>
    <property type="match status" value="1"/>
</dbReference>
<reference evidence="2" key="1">
    <citation type="journal article" date="2019" name="Int. J. Syst. Evol. Microbiol.">
        <title>The Global Catalogue of Microorganisms (GCM) 10K type strain sequencing project: providing services to taxonomists for standard genome sequencing and annotation.</title>
        <authorList>
            <consortium name="The Broad Institute Genomics Platform"/>
            <consortium name="The Broad Institute Genome Sequencing Center for Infectious Disease"/>
            <person name="Wu L."/>
            <person name="Ma J."/>
        </authorList>
    </citation>
    <scope>NUCLEOTIDE SEQUENCE [LARGE SCALE GENOMIC DNA]</scope>
    <source>
        <strain evidence="2">JCM 4087</strain>
    </source>
</reference>
<keyword evidence="2" id="KW-1185">Reference proteome</keyword>
<dbReference type="InterPro" id="IPR047121">
    <property type="entry name" value="YjiB-like"/>
</dbReference>
<organism evidence="1 2">
    <name type="scientific">Acidicapsa dinghuensis</name>
    <dbReference type="NCBI Taxonomy" id="2218256"/>
    <lineage>
        <taxon>Bacteria</taxon>
        <taxon>Pseudomonadati</taxon>
        <taxon>Acidobacteriota</taxon>
        <taxon>Terriglobia</taxon>
        <taxon>Terriglobales</taxon>
        <taxon>Acidobacteriaceae</taxon>
        <taxon>Acidicapsa</taxon>
    </lineage>
</organism>
<protein>
    <submittedName>
        <fullName evidence="1">Cupin</fullName>
    </submittedName>
</protein>
<dbReference type="RefSeq" id="WP_263340262.1">
    <property type="nucleotide sequence ID" value="NZ_JAGSYH010000005.1"/>
</dbReference>